<name>A0A0A9GSJ6_ARUDO</name>
<proteinExistence type="predicted"/>
<protein>
    <submittedName>
        <fullName evidence="1">Uncharacterized protein</fullName>
    </submittedName>
</protein>
<dbReference type="AlphaFoldDB" id="A0A0A9GSJ6"/>
<accession>A0A0A9GSJ6</accession>
<reference evidence="1" key="2">
    <citation type="journal article" date="2015" name="Data Brief">
        <title>Shoot transcriptome of the giant reed, Arundo donax.</title>
        <authorList>
            <person name="Barrero R.A."/>
            <person name="Guerrero F.D."/>
            <person name="Moolhuijzen P."/>
            <person name="Goolsby J.A."/>
            <person name="Tidwell J."/>
            <person name="Bellgard S.E."/>
            <person name="Bellgard M.I."/>
        </authorList>
    </citation>
    <scope>NUCLEOTIDE SEQUENCE</scope>
    <source>
        <tissue evidence="1">Shoot tissue taken approximately 20 cm above the soil surface</tissue>
    </source>
</reference>
<dbReference type="EMBL" id="GBRH01171457">
    <property type="protein sequence ID" value="JAE26439.1"/>
    <property type="molecule type" value="Transcribed_RNA"/>
</dbReference>
<evidence type="ECO:0000313" key="1">
    <source>
        <dbReference type="EMBL" id="JAE26439.1"/>
    </source>
</evidence>
<organism evidence="1">
    <name type="scientific">Arundo donax</name>
    <name type="common">Giant reed</name>
    <name type="synonym">Donax arundinaceus</name>
    <dbReference type="NCBI Taxonomy" id="35708"/>
    <lineage>
        <taxon>Eukaryota</taxon>
        <taxon>Viridiplantae</taxon>
        <taxon>Streptophyta</taxon>
        <taxon>Embryophyta</taxon>
        <taxon>Tracheophyta</taxon>
        <taxon>Spermatophyta</taxon>
        <taxon>Magnoliopsida</taxon>
        <taxon>Liliopsida</taxon>
        <taxon>Poales</taxon>
        <taxon>Poaceae</taxon>
        <taxon>PACMAD clade</taxon>
        <taxon>Arundinoideae</taxon>
        <taxon>Arundineae</taxon>
        <taxon>Arundo</taxon>
    </lineage>
</organism>
<sequence length="28" mass="3041">MEGVLISCTLLGCSRHLVPLLAYCIGDY</sequence>
<reference evidence="1" key="1">
    <citation type="submission" date="2014-09" db="EMBL/GenBank/DDBJ databases">
        <authorList>
            <person name="Magalhaes I.L.F."/>
            <person name="Oliveira U."/>
            <person name="Santos F.R."/>
            <person name="Vidigal T.H.D.A."/>
            <person name="Brescovit A.D."/>
            <person name="Santos A.J."/>
        </authorList>
    </citation>
    <scope>NUCLEOTIDE SEQUENCE</scope>
    <source>
        <tissue evidence="1">Shoot tissue taken approximately 20 cm above the soil surface</tissue>
    </source>
</reference>